<reference evidence="2 3" key="1">
    <citation type="submission" date="2021-12" db="EMBL/GenBank/DDBJ databases">
        <title>Genome sequencing of bacteria with rrn-lacking chromosome and rrn-plasmid.</title>
        <authorList>
            <person name="Anda M."/>
            <person name="Iwasaki W."/>
        </authorList>
    </citation>
    <scope>NUCLEOTIDE SEQUENCE [LARGE SCALE GENOMIC DNA]</scope>
    <source>
        <strain evidence="2 3">NBRC 101262</strain>
        <plasmid evidence="2 3">pPP1</plasmid>
    </source>
</reference>
<dbReference type="RefSeq" id="WP_338398554.1">
    <property type="nucleotide sequence ID" value="NZ_AP025293.1"/>
</dbReference>
<dbReference type="Pfam" id="PF01381">
    <property type="entry name" value="HTH_3"/>
    <property type="match status" value="1"/>
</dbReference>
<evidence type="ECO:0000313" key="2">
    <source>
        <dbReference type="EMBL" id="BDD00752.1"/>
    </source>
</evidence>
<dbReference type="EMBL" id="AP025293">
    <property type="protein sequence ID" value="BDD00752.1"/>
    <property type="molecule type" value="Genomic_DNA"/>
</dbReference>
<evidence type="ECO:0000259" key="1">
    <source>
        <dbReference type="PROSITE" id="PS50943"/>
    </source>
</evidence>
<geneLocation type="plasmid" evidence="2 3">
    <name>pPP1</name>
</geneLocation>
<feature type="domain" description="HTH cro/C1-type" evidence="1">
    <location>
        <begin position="42"/>
        <end position="102"/>
    </location>
</feature>
<gene>
    <name evidence="2" type="ORF">PEPS_30320</name>
</gene>
<dbReference type="SUPFAM" id="SSF47413">
    <property type="entry name" value="lambda repressor-like DNA-binding domains"/>
    <property type="match status" value="1"/>
</dbReference>
<dbReference type="Gene3D" id="1.10.260.40">
    <property type="entry name" value="lambda repressor-like DNA-binding domains"/>
    <property type="match status" value="1"/>
</dbReference>
<accession>A0ABN6LGT9</accession>
<dbReference type="InterPro" id="IPR010982">
    <property type="entry name" value="Lambda_DNA-bd_dom_sf"/>
</dbReference>
<dbReference type="SMART" id="SM00530">
    <property type="entry name" value="HTH_XRE"/>
    <property type="match status" value="1"/>
</dbReference>
<dbReference type="PROSITE" id="PS50943">
    <property type="entry name" value="HTH_CROC1"/>
    <property type="match status" value="1"/>
</dbReference>
<sequence length="144" mass="16656">MNNLDKFKSIVNPDGNQWKQEVNDRLSKKSWIKKSASLALYIKRLMRQKGMTQKALAELMQVSPQQVNKILKGRENLTLETISKLEECLEVGLMNIPSVDQYQFYPSETPTKQSEGVMVYRSSKETISLDTGWDNWEQENQQAL</sequence>
<evidence type="ECO:0000313" key="3">
    <source>
        <dbReference type="Proteomes" id="UP001354989"/>
    </source>
</evidence>
<dbReference type="CDD" id="cd00093">
    <property type="entry name" value="HTH_XRE"/>
    <property type="match status" value="1"/>
</dbReference>
<organism evidence="2 3">
    <name type="scientific">Persicobacter psychrovividus</name>
    <dbReference type="NCBI Taxonomy" id="387638"/>
    <lineage>
        <taxon>Bacteria</taxon>
        <taxon>Pseudomonadati</taxon>
        <taxon>Bacteroidota</taxon>
        <taxon>Cytophagia</taxon>
        <taxon>Cytophagales</taxon>
        <taxon>Persicobacteraceae</taxon>
        <taxon>Persicobacter</taxon>
    </lineage>
</organism>
<proteinExistence type="predicted"/>
<dbReference type="Proteomes" id="UP001354989">
    <property type="component" value="Plasmid pPP1"/>
</dbReference>
<keyword evidence="3" id="KW-1185">Reference proteome</keyword>
<name>A0ABN6LGT9_9BACT</name>
<dbReference type="InterPro" id="IPR001387">
    <property type="entry name" value="Cro/C1-type_HTH"/>
</dbReference>
<protein>
    <recommendedName>
        <fullName evidence="1">HTH cro/C1-type domain-containing protein</fullName>
    </recommendedName>
</protein>
<keyword evidence="2" id="KW-0614">Plasmid</keyword>